<dbReference type="FunFam" id="1.20.920.30:FF:000003">
    <property type="entry name" value="Dynein axonemal heavy chain 17"/>
    <property type="match status" value="1"/>
</dbReference>
<sequence>MFLRDKLKRRKLNPKAEKFSTPSMLKEPSTSENYYNELAEQDENMDEGEQSATSEAPNPASSTKQILKELVMTFLDDPNQERLIFTVTAAGLLTPYFNFPEKPKSKVSYFIRREVPMEITNDNIRMDLLIGDVSPKPLEDLSVLVDNVFLPILSNPQNHEGWTAVIEKDVQMEIQNLRNNIAEFKGIMINRTILPMPITIDEVMKIAPQIARGNLSKFTNAIKDSLESITLKWRKVVADYVRHRPAEIIYSKEANPVPQNLFEFWNTRWQNLENLADQFRDVRIKTTGQILYATKSIYFTAFKEAFQLILDALTEARDITLYYTPLKKFIDKFETHDFDEIKPHLKPLLHIICLVWANSKYHCTNECMILLFKFVHNMLINSATRSLDPGSLFQGEIDEALHKVTNTIQLLNYYKESYGEYLQKLETFKTDPESKAQLWTWEPHEIFYRLDLFLKRLEEIQVIFDTGVEILKLEKMEFGGLRGSQISREVQGIFEEYNTIYREWSNIQFDPLDPDPSLTDFEKERVRFKAKTDVLERKLGFQFERAFLECFEIGELTQLVKLAGSLLHRDIIKEQIMDAIHAIVEMFAIELDKVKFAFDSGVRAYNEFGAAKIPIDPAYPAISGTILWLRKLRQRLMVPYNDFPLLDFPLFENELGEDVMKRHDTMIALMDGFQEEIISKWREDVVKDIDEGMANCILRKEGKKVFLNFNDELRTALRDIKNLKLMGFEIPEHVLEFYERDEELWEARIKLFRIAEWYNEVNDTTHECELALVQKEIEALDEVMQPSFETITWINFEQTYINMIFEKVQDLHDRVLKSQANIETIRKSIRSWGNVPMYQRKDGNTKALLDIDDRTGIIERRFKACAETKELIQKVMTINMKLFFNVRLDYTDVLPGEEEKPTEFGLHPLDMHPEEIASEQEGGEESVAPLTEVTLTPEDRLLWRDYEVYVDEIVGNELIKAIMNSIKYLKFEMENRFDYDAPIFEVKMELQEPAVVYIPNIDPQSNDGFLALIENIIKDMYNMSDMIPRVAQAFDVDNPLSQPEGPEETYQSIAKKNGELSKVHSDITKKVKYLIIDIRNYSKQFNEYSYLWTDDKAQYLAEFKKYGRPLTDIEREVIGTNEFTVKDEAPTLDMYKEQINKFQAVYDKIMEWETFRDFGSWFRLDQKGFKFSVLNEASMWGGMFKQDLINRVVDALQELEDFIDEADAAMKMELDKDNLEGLLKIMNVLNQVNDRQYTYDYMFEPLREVVDVLRLYSYEFPEKVYQQFSDLPDAWMKIKKIAATAKQYIAPIQAYQVDLIEKRIILFDNRASMYRNHFLDLPFFNAPCEDVYEICDQVNSDLLALEEQYSHLNDSSALFELQGPDQGKLIRCRKELKMVKNLWDLVIAIETTIDDWKKTPWKRIDIDSMDAECKRFGKDLRTLDKDVRSWDPYIFAENELKNLLTSLRAVTELQNPAIRDRHWQELMQTTHVVFHMDDSTTLKDLLDLQLHNFEEEVKNIVDKSVKEEGMEKVIKDLKATWTGMEFDIDTHERTHLKLLKASEEMIEVLEDHQVQLQNLLSSKYIAHFLEEVTDWQTKLSNADQVIQLWFEVQRKWMYLESIFIGSGDIRSQLPEDSKRFDMIDREFRALLSQMMADRNVIRSTNKHGLIEKLEFLGNQLILCEKALNDYLDSKRLEYPRFYFVSSADLLDILSNGNNPELVARHLTKLYDSLAKLSMVPGTKLAKGMISKEHDEFVPFLENCDCTGKVEVWLNRVTDKMRETLRRHFRNAVIAYEEKQRHIWVFEWPAQPALCTTQIWWTTETNAAFAKLDMGYENALKDYQKKQINQLNALILLLLGDLTPGDRQKIMTICTIDVHSRDVVAKMIAQRVEQASSFQWQSQLRHRWDVKADNCFANICDAEFLYDYEYLGNTPRLVITPLTDRCYITLTQSLHLVMGGAPAGPAGTGKTETTKDLGRALGIMVYVFNCSEQMDYKSCGNIHKGLAQTGAWGCFDEFNRISVEVLSVVAVQVKTIQDAIKGKKETFNFLGEIIKLTPTVGVFITMNPGYAGRTELPENLKALYRPCAMVVPDFALICEIMLVAEGFQEARLLARKFITLYTLCKELLSKQDHYDWGLRAIKSVLVVAGSLRRDDRQRPEDQVLMRALRDFNIPKIVTDDVGVFMGLIGDLFPALDVPRKRNMDFEAVIKKSAVDLKLQPEDGFILKVVQLEELFAVRHSVFIIGYAGTGKSEVWKTLHKTYANQKRRPVYNDLNPKAVTNDELFGIVNPATREWKDGLFSVIMRDQANMSGNGPKWIVLDGDIDPMWIESLNTVMDDNKVLTLASNERIALTKEMRLLFEIANLKTATPATVSRAGILYINPQDLGWNPAVASWINTREIESEKSTLNVLFEKYVPSLLEVFRFKMKKITPISEIAMLQMTCYLLDCLLTPTNVPPDCPKEWYEIYFVFAIIWGFGSTLFQDQIIDWRNEFNKWWLNEFKTIKFPAGGNVFNFYVDQETKKFLPWTNLVPTFELDPDIPLQSTLVHTSETTRLLYFADILTENNHPVMFIGPPGSGKTVVMAAKLNSLSDKWAVTNVPFNFYTNSDMLQKILEKPLEKKAGRNYGPPGNKTMIYFIDDMNMPEVDTYGTVQPHTLIRQFMDYHHWYDRIKLSLKDIHKCQFVSCMNPTAGSFTINPRLQRHFCAFALNAPSTEAFYHVLSSILSQHLAFPHNKFDTKISAICEPLINTAIALHQKVCSTFLPTAVKFHYIFNLRDVSNIFTGMMYATGDTCPNSDKLLRQWVHEATRVYGDKMVEVNDIKNFNKLLREMVKKGIETFNEEIVFEEPLIFCHFAQGLADFKYTGVADWQTLHKLLSEAQDGYNELVGAMNLVLFEDAMAHICRISRILEAARGYALLIGVGGSGKQSLTRLASYISSLDVFQVQLRKDYGIPDLKADLAALYMKAGMKNQSCCYLMTDSQVAKEEFLVLVNDMLASGEIHELFADDEVENIISNMRNEVKQAGLPETRENCWKYFINKVRGLLKVVLCFSPVGSTLRVRARKFPALVNCTTIDWFHEWPKEALESVSFRFLEEIEEMDDEIRKPISQFMAYVHGTVNEMSQIYLQNDKRYNYTTPKSFLELIALYQNLLRTKLTQNKDRIVRLENGLLKLAACAAQVDGLQDVLKEQEVVLKVKNEAADKLIVVVSAENEKVQKERNFASEEEVKVRAIEEDVSEKAKLCEEDLRRAQPALIAAQEALNTLNKANLTELKSFGSPHEAVVNVCAAVLVLFSKKGKIPKDRSWKACKALMGKVDQFLYDLINYDKEHIHPDVIKALQPYLNNPDFDPEKIYAKSSAAAGLCAWVINIHKFYQVFLIVEPKQRALNNAQAELKAARDKLQYLNDRLIELEEKLNVIQTEFNAALAEKQKCQDEADKTAFTIDLAHRLIDGLATEKVRWRESVKSLNDQQKTLPGDILLIACFISYVGCFTRIYRNELQNQKWKPQFDSLEPRVPSSEGTDPFDMICDDAQIAEWNNQGLPSDRMSAENAAILSYSDRYPLMIDPQLQGIKWIKQKYGKELVVARLTQKSYLDVIEKAITGGKVMLLENIGESIDAVLDPLLGRMLIKKGTVIKIGDKEIDFNKNFRLILHTKLANPHYKPELQAQCTLINFTVTRDGLEDQFLAAVVKAERPDLEQKRTKLTMQQNNFKITLKFLEDDLLQRLSSAGENVLEDATLVLNLEKTKKTADEVEIKVKEAKITAAQIDNARENYRPAAKRASIVYFILNDLFKINPMYQFSLKAFTVVFQTAIAKAKPAEKVKERVENLIDSITFCVTQYTTRGLFERDKLIFLCQLGIQILLNSGEIAPDELDFLLKFPYNPNVVSPLGFLTNISWGGIKALCDLMPFRGLDKDIEGSHKRWQKFTEAECPEKEKFPGEWKSKTAVQRLCMMRALRPDRMTYAVQGFIEEKLGPKYVEARSIDFPTTFEESSPYTHIFFILSPGVDPLKDVEKLGNTLGFSTDNNNFYNVSLGQGQEIVAENAMDIASKEGHWVILQNIHLVARWLPSLEKKMEQTLIHPHENYRLFLSAEPAASAEYHILPQGILESAIKITNEPPTGMLANIHKALDNFNQETLEMCTKETEFKAVLFALCYFHAVVAERRKFGPQGWNRVYPFNVGDLTISVYVLYNYLEANSRVPWEDLRYLFGEIMYGGHITDDWDRRLCRTYLEEAMQPELIDGDLQLCKGFPAPPNTDYKGYHQYIDDVLPAESPALYGLHSNAEIGFLTTVAERLFKIVFELQPRIAGGAGAGGASQEEVVKSILDDIIDKLPQPFNMIEIMGRVEDRSPYVIVAFQECERMNILMSELRRSLVELELGLKGELTITSDMEKLMECLFMDQVPESWTKLAYPSLLGLQSWFADLMVRLRELENWSSDFRLPSSVWLGGFFNPQSFLTAIMQQTARKNEWPLDRMCLNCDVTKKQKEEISAAPREGAFVNGLYMEGARWDIKLGTIADARLKELFPAMPVIYIKAVTQDKQDTKNIYECPVYKIRMRGPTFVWTFNLKTKEKAAKWTLAGVCLLLQT</sequence>
<dbReference type="Pfam" id="PF12777">
    <property type="entry name" value="MT"/>
    <property type="match status" value="1"/>
</dbReference>
<dbReference type="GO" id="GO:0097729">
    <property type="term" value="C:9+2 motile cilium"/>
    <property type="evidence" value="ECO:0007669"/>
    <property type="project" value="UniProtKB-ARBA"/>
</dbReference>
<evidence type="ECO:0000256" key="8">
    <source>
        <dbReference type="ARBA" id="ARBA00023017"/>
    </source>
</evidence>
<keyword evidence="8" id="KW-0243">Dynein</keyword>
<dbReference type="InterPro" id="IPR043160">
    <property type="entry name" value="Dynein_C_barrel"/>
</dbReference>
<dbReference type="Gene3D" id="1.20.920.20">
    <property type="match status" value="1"/>
</dbReference>
<dbReference type="Gene3D" id="1.20.920.30">
    <property type="match status" value="1"/>
</dbReference>
<dbReference type="Pfam" id="PF12774">
    <property type="entry name" value="AAA_6"/>
    <property type="match status" value="1"/>
</dbReference>
<keyword evidence="12" id="KW-0206">Cytoskeleton</keyword>
<dbReference type="PANTHER" id="PTHR46532:SF11">
    <property type="entry name" value="DYNEIN AXONEMAL HEAVY CHAIN 12"/>
    <property type="match status" value="1"/>
</dbReference>
<evidence type="ECO:0000256" key="15">
    <source>
        <dbReference type="SAM" id="MobiDB-lite"/>
    </source>
</evidence>
<dbReference type="InterPro" id="IPR013602">
    <property type="entry name" value="Dynein_heavy_linker"/>
</dbReference>
<feature type="coiled-coil region" evidence="14">
    <location>
        <begin position="3355"/>
        <end position="3403"/>
    </location>
</feature>
<dbReference type="InterPro" id="IPR024317">
    <property type="entry name" value="Dynein_heavy_chain_D4_dom"/>
</dbReference>
<evidence type="ECO:0000256" key="5">
    <source>
        <dbReference type="ARBA" id="ARBA00022737"/>
    </source>
</evidence>
<evidence type="ECO:0000256" key="11">
    <source>
        <dbReference type="ARBA" id="ARBA00023175"/>
    </source>
</evidence>
<dbReference type="Gene3D" id="1.10.8.710">
    <property type="match status" value="1"/>
</dbReference>
<keyword evidence="10" id="KW-0969">Cilium</keyword>
<dbReference type="InterPro" id="IPR024743">
    <property type="entry name" value="Dynein_HC_stalk"/>
</dbReference>
<dbReference type="InterPro" id="IPR043157">
    <property type="entry name" value="Dynein_AAA1S"/>
</dbReference>
<keyword evidence="6" id="KW-0547">Nucleotide-binding</keyword>
<gene>
    <name evidence="17" type="ORF">HERILL_LOCUS7942</name>
</gene>
<evidence type="ECO:0000256" key="9">
    <source>
        <dbReference type="ARBA" id="ARBA00023054"/>
    </source>
</evidence>
<dbReference type="InParanoid" id="A0A7R8UR45"/>
<dbReference type="FunFam" id="1.10.8.1220:FF:000001">
    <property type="entry name" value="Dynein axonemal heavy chain 5"/>
    <property type="match status" value="1"/>
</dbReference>
<dbReference type="FunFam" id="3.40.50.300:FF:002141">
    <property type="entry name" value="Dynein heavy chain"/>
    <property type="match status" value="1"/>
</dbReference>
<dbReference type="FunFam" id="3.10.490.20:FF:000002">
    <property type="entry name" value="Dynein axonemal heavy chain 17"/>
    <property type="match status" value="1"/>
</dbReference>
<feature type="domain" description="AAA+ ATPase" evidence="16">
    <location>
        <begin position="2543"/>
        <end position="2688"/>
    </location>
</feature>
<evidence type="ECO:0000256" key="1">
    <source>
        <dbReference type="ARBA" id="ARBA00004430"/>
    </source>
</evidence>
<feature type="compositionally biased region" description="Acidic residues" evidence="15">
    <location>
        <begin position="39"/>
        <end position="49"/>
    </location>
</feature>
<dbReference type="InterPro" id="IPR035706">
    <property type="entry name" value="AAA_9"/>
</dbReference>
<keyword evidence="13" id="KW-0966">Cell projection</keyword>
<dbReference type="OrthoDB" id="447173at2759"/>
<dbReference type="Pfam" id="PF12780">
    <property type="entry name" value="AAA_8"/>
    <property type="match status" value="1"/>
</dbReference>
<dbReference type="FunFam" id="1.20.1270.280:FF:000003">
    <property type="entry name" value="Dynein axonemal heavy chain 17"/>
    <property type="match status" value="1"/>
</dbReference>
<dbReference type="InterPro" id="IPR035699">
    <property type="entry name" value="AAA_6"/>
</dbReference>
<dbReference type="FunCoup" id="A0A7R8UR45">
    <property type="interactions" value="4"/>
</dbReference>
<dbReference type="InterPro" id="IPR004273">
    <property type="entry name" value="Dynein_heavy_D6_P-loop"/>
</dbReference>
<evidence type="ECO:0000256" key="6">
    <source>
        <dbReference type="ARBA" id="ARBA00022741"/>
    </source>
</evidence>
<dbReference type="Gene3D" id="3.10.490.20">
    <property type="match status" value="1"/>
</dbReference>
<keyword evidence="18" id="KW-1185">Reference proteome</keyword>
<dbReference type="SUPFAM" id="SSF52540">
    <property type="entry name" value="P-loop containing nucleoside triphosphate hydrolases"/>
    <property type="match status" value="4"/>
</dbReference>
<evidence type="ECO:0000256" key="12">
    <source>
        <dbReference type="ARBA" id="ARBA00023212"/>
    </source>
</evidence>
<dbReference type="FunFam" id="1.10.287.2620:FF:000002">
    <property type="entry name" value="Dynein heavy chain 2, axonemal"/>
    <property type="match status" value="1"/>
</dbReference>
<evidence type="ECO:0000256" key="3">
    <source>
        <dbReference type="ARBA" id="ARBA00022490"/>
    </source>
</evidence>
<dbReference type="PANTHER" id="PTHR46532">
    <property type="entry name" value="MALE FERTILITY FACTOR KL5"/>
    <property type="match status" value="1"/>
</dbReference>
<dbReference type="InterPro" id="IPR027417">
    <property type="entry name" value="P-loop_NTPase"/>
</dbReference>
<keyword evidence="3" id="KW-0963">Cytoplasm</keyword>
<dbReference type="GO" id="GO:0007018">
    <property type="term" value="P:microtubule-based movement"/>
    <property type="evidence" value="ECO:0007669"/>
    <property type="project" value="InterPro"/>
</dbReference>
<feature type="region of interest" description="Disordered" evidence="15">
    <location>
        <begin position="13"/>
        <end position="62"/>
    </location>
</feature>
<dbReference type="Gene3D" id="1.10.8.720">
    <property type="entry name" value="Region D6 of dynein motor"/>
    <property type="match status" value="1"/>
</dbReference>
<dbReference type="InterPro" id="IPR003593">
    <property type="entry name" value="AAA+_ATPase"/>
</dbReference>
<evidence type="ECO:0000256" key="13">
    <source>
        <dbReference type="ARBA" id="ARBA00023273"/>
    </source>
</evidence>
<dbReference type="InterPro" id="IPR013594">
    <property type="entry name" value="Dynein_heavy_tail"/>
</dbReference>
<dbReference type="Pfam" id="PF17852">
    <property type="entry name" value="Dynein_AAA_lid"/>
    <property type="match status" value="1"/>
</dbReference>
<evidence type="ECO:0000256" key="4">
    <source>
        <dbReference type="ARBA" id="ARBA00022701"/>
    </source>
</evidence>
<reference evidence="17 18" key="1">
    <citation type="submission" date="2020-11" db="EMBL/GenBank/DDBJ databases">
        <authorList>
            <person name="Wallbank WR R."/>
            <person name="Pardo Diaz C."/>
            <person name="Kozak K."/>
            <person name="Martin S."/>
            <person name="Jiggins C."/>
            <person name="Moest M."/>
            <person name="Warren A I."/>
            <person name="Generalovic N T."/>
            <person name="Byers J.R.P. K."/>
            <person name="Montejo-Kovacevich G."/>
            <person name="Yen C E."/>
        </authorList>
    </citation>
    <scope>NUCLEOTIDE SEQUENCE [LARGE SCALE GENOMIC DNA]</scope>
</reference>
<keyword evidence="4" id="KW-0493">Microtubule</keyword>
<dbReference type="FunFam" id="1.20.920.20:FF:000003">
    <property type="entry name" value="Dynein axonemal heavy chain 17"/>
    <property type="match status" value="1"/>
</dbReference>
<dbReference type="Pfam" id="PF17857">
    <property type="entry name" value="AAA_lid_1"/>
    <property type="match status" value="1"/>
</dbReference>
<organism evidence="17 18">
    <name type="scientific">Hermetia illucens</name>
    <name type="common">Black soldier fly</name>
    <dbReference type="NCBI Taxonomy" id="343691"/>
    <lineage>
        <taxon>Eukaryota</taxon>
        <taxon>Metazoa</taxon>
        <taxon>Ecdysozoa</taxon>
        <taxon>Arthropoda</taxon>
        <taxon>Hexapoda</taxon>
        <taxon>Insecta</taxon>
        <taxon>Pterygota</taxon>
        <taxon>Neoptera</taxon>
        <taxon>Endopterygota</taxon>
        <taxon>Diptera</taxon>
        <taxon>Brachycera</taxon>
        <taxon>Stratiomyomorpha</taxon>
        <taxon>Stratiomyidae</taxon>
        <taxon>Hermetiinae</taxon>
        <taxon>Hermetia</taxon>
    </lineage>
</organism>
<dbReference type="Pfam" id="PF18198">
    <property type="entry name" value="AAA_lid_11"/>
    <property type="match status" value="1"/>
</dbReference>
<evidence type="ECO:0000256" key="10">
    <source>
        <dbReference type="ARBA" id="ARBA00023069"/>
    </source>
</evidence>
<dbReference type="InterPro" id="IPR041466">
    <property type="entry name" value="Dynein_AAA5_ext"/>
</dbReference>
<dbReference type="FunFam" id="3.40.50.300:FF:000049">
    <property type="entry name" value="Dynein, axonemal, heavy chain 5"/>
    <property type="match status" value="1"/>
</dbReference>
<name>A0A7R8UR45_HERIL</name>
<dbReference type="GO" id="GO:0045505">
    <property type="term" value="F:dynein intermediate chain binding"/>
    <property type="evidence" value="ECO:0007669"/>
    <property type="project" value="InterPro"/>
</dbReference>
<evidence type="ECO:0000313" key="17">
    <source>
        <dbReference type="EMBL" id="CAD7085078.1"/>
    </source>
</evidence>
<accession>A0A7R8UR45</accession>
<dbReference type="InterPro" id="IPR041658">
    <property type="entry name" value="AAA_lid_11"/>
</dbReference>
<dbReference type="InterPro" id="IPR041228">
    <property type="entry name" value="Dynein_C"/>
</dbReference>
<dbReference type="FunFam" id="1.10.8.710:FF:000002">
    <property type="entry name" value="dynein heavy chain 17, axonemal"/>
    <property type="match status" value="1"/>
</dbReference>
<dbReference type="Gene3D" id="1.20.58.1120">
    <property type="match status" value="1"/>
</dbReference>
<dbReference type="Pfam" id="PF08385">
    <property type="entry name" value="DHC_N1"/>
    <property type="match status" value="1"/>
</dbReference>
<proteinExistence type="inferred from homology"/>
<dbReference type="GO" id="GO:0008017">
    <property type="term" value="F:microtubule binding"/>
    <property type="evidence" value="ECO:0007669"/>
    <property type="project" value="UniProtKB-ARBA"/>
</dbReference>
<dbReference type="Gene3D" id="1.10.287.2620">
    <property type="match status" value="1"/>
</dbReference>
<dbReference type="Gene3D" id="1.20.140.100">
    <property type="entry name" value="Dynein heavy chain, N-terminal domain 2"/>
    <property type="match status" value="1"/>
</dbReference>
<feature type="compositionally biased region" description="Polar residues" evidence="15">
    <location>
        <begin position="20"/>
        <end position="34"/>
    </location>
</feature>
<dbReference type="GO" id="GO:0005524">
    <property type="term" value="F:ATP binding"/>
    <property type="evidence" value="ECO:0007669"/>
    <property type="project" value="UniProtKB-KW"/>
</dbReference>
<dbReference type="FunFam" id="3.40.50.300:FF:000411">
    <property type="entry name" value="dynein heavy chain 17, axonemal"/>
    <property type="match status" value="1"/>
</dbReference>
<dbReference type="FunFam" id="3.20.180.20:FF:000001">
    <property type="entry name" value="Dynein axonemal heavy chain 5"/>
    <property type="match status" value="1"/>
</dbReference>
<evidence type="ECO:0000256" key="2">
    <source>
        <dbReference type="ARBA" id="ARBA00008887"/>
    </source>
</evidence>
<dbReference type="FunFam" id="3.40.50.300:FF:000219">
    <property type="entry name" value="Dynein axonemal heavy chain 17"/>
    <property type="match status" value="1"/>
</dbReference>
<dbReference type="InterPro" id="IPR042222">
    <property type="entry name" value="Dynein_2_N"/>
</dbReference>
<dbReference type="Gene3D" id="1.10.8.1220">
    <property type="match status" value="1"/>
</dbReference>
<dbReference type="GO" id="GO:0005874">
    <property type="term" value="C:microtubule"/>
    <property type="evidence" value="ECO:0007669"/>
    <property type="project" value="UniProtKB-KW"/>
</dbReference>
<dbReference type="GO" id="GO:0051959">
    <property type="term" value="F:dynein light intermediate chain binding"/>
    <property type="evidence" value="ECO:0007669"/>
    <property type="project" value="InterPro"/>
</dbReference>
<keyword evidence="11" id="KW-0505">Motor protein</keyword>
<dbReference type="Pfam" id="PF12775">
    <property type="entry name" value="AAA_7"/>
    <property type="match status" value="1"/>
</dbReference>
<dbReference type="InterPro" id="IPR042228">
    <property type="entry name" value="Dynein_linker_3"/>
</dbReference>
<dbReference type="InterPro" id="IPR041589">
    <property type="entry name" value="DNAH3_AAA_lid_1"/>
</dbReference>
<dbReference type="FunFam" id="1.20.140.100:FF:000001">
    <property type="entry name" value="dynein heavy chain 17, axonemal"/>
    <property type="match status" value="1"/>
</dbReference>
<dbReference type="Gene3D" id="3.20.180.20">
    <property type="entry name" value="Dynein heavy chain, N-terminal domain 2"/>
    <property type="match status" value="1"/>
</dbReference>
<dbReference type="FunFam" id="3.40.50.300:FF:000667">
    <property type="entry name" value="Dynein axonemal heavy chain 11"/>
    <property type="match status" value="1"/>
</dbReference>
<dbReference type="Pfam" id="PF18199">
    <property type="entry name" value="Dynein_C"/>
    <property type="match status" value="1"/>
</dbReference>
<evidence type="ECO:0000256" key="14">
    <source>
        <dbReference type="SAM" id="Coils"/>
    </source>
</evidence>
<evidence type="ECO:0000313" key="18">
    <source>
        <dbReference type="Proteomes" id="UP000594454"/>
    </source>
</evidence>
<keyword evidence="7" id="KW-0067">ATP-binding</keyword>
<dbReference type="FunFam" id="1.10.8.720:FF:000002">
    <property type="entry name" value="Dynein heavy chain 9, axonemal"/>
    <property type="match status" value="1"/>
</dbReference>
<feature type="domain" description="AAA+ ATPase" evidence="16">
    <location>
        <begin position="1938"/>
        <end position="2074"/>
    </location>
</feature>
<dbReference type="Gene3D" id="3.40.50.300">
    <property type="entry name" value="P-loop containing nucleotide triphosphate hydrolases"/>
    <property type="match status" value="5"/>
</dbReference>
<keyword evidence="5" id="KW-0677">Repeat</keyword>
<dbReference type="Pfam" id="PF08393">
    <property type="entry name" value="DHC_N2"/>
    <property type="match status" value="1"/>
</dbReference>
<dbReference type="Proteomes" id="UP000594454">
    <property type="component" value="Chromosome 3"/>
</dbReference>
<protein>
    <recommendedName>
        <fullName evidence="16">AAA+ ATPase domain-containing protein</fullName>
    </recommendedName>
</protein>
<dbReference type="SMART" id="SM00382">
    <property type="entry name" value="AAA"/>
    <property type="match status" value="2"/>
</dbReference>
<feature type="compositionally biased region" description="Polar residues" evidence="15">
    <location>
        <begin position="50"/>
        <end position="62"/>
    </location>
</feature>
<feature type="coiled-coil region" evidence="14">
    <location>
        <begin position="3717"/>
        <end position="3744"/>
    </location>
</feature>
<dbReference type="Gene3D" id="1.20.1270.280">
    <property type="match status" value="1"/>
</dbReference>
<dbReference type="InterPro" id="IPR042219">
    <property type="entry name" value="AAA_lid_11_sf"/>
</dbReference>
<evidence type="ECO:0000259" key="16">
    <source>
        <dbReference type="SMART" id="SM00382"/>
    </source>
</evidence>
<dbReference type="GO" id="GO:0008569">
    <property type="term" value="F:minus-end-directed microtubule motor activity"/>
    <property type="evidence" value="ECO:0007669"/>
    <property type="project" value="InterPro"/>
</dbReference>
<dbReference type="Gene3D" id="6.10.140.1060">
    <property type="match status" value="1"/>
</dbReference>
<dbReference type="EMBL" id="LR899011">
    <property type="protein sequence ID" value="CAD7085078.1"/>
    <property type="molecule type" value="Genomic_DNA"/>
</dbReference>
<keyword evidence="9 14" id="KW-0175">Coiled coil</keyword>
<dbReference type="Pfam" id="PF03028">
    <property type="entry name" value="Dynein_heavy"/>
    <property type="match status" value="1"/>
</dbReference>
<comment type="similarity">
    <text evidence="2">Belongs to the dynein heavy chain family.</text>
</comment>
<dbReference type="GO" id="GO:0005858">
    <property type="term" value="C:axonemal dynein complex"/>
    <property type="evidence" value="ECO:0007669"/>
    <property type="project" value="TreeGrafter"/>
</dbReference>
<dbReference type="Gene3D" id="1.10.472.130">
    <property type="match status" value="1"/>
</dbReference>
<comment type="subcellular location">
    <subcellularLocation>
        <location evidence="1">Cytoplasm</location>
        <location evidence="1">Cytoskeleton</location>
        <location evidence="1">Cilium axoneme</location>
    </subcellularLocation>
</comment>
<dbReference type="Pfam" id="PF12781">
    <property type="entry name" value="AAA_9"/>
    <property type="match status" value="1"/>
</dbReference>
<evidence type="ECO:0000256" key="7">
    <source>
        <dbReference type="ARBA" id="ARBA00022840"/>
    </source>
</evidence>
<dbReference type="InterPro" id="IPR026983">
    <property type="entry name" value="DHC"/>
</dbReference>
<dbReference type="FunFam" id="1.10.472.130:FF:000001">
    <property type="entry name" value="Dynein, axonemal, heavy chain 9"/>
    <property type="match status" value="1"/>
</dbReference>
<dbReference type="FunFam" id="1.20.58.1120:FF:000002">
    <property type="entry name" value="Dynein heavy chain 9, axonemal"/>
    <property type="match status" value="1"/>
</dbReference>